<gene>
    <name evidence="2" type="ORF">M8332_02165</name>
</gene>
<accession>A0ABY5C5K4</accession>
<keyword evidence="1" id="KW-1133">Transmembrane helix</keyword>
<proteinExistence type="predicted"/>
<sequence>MATVIWILLFLSFFTWGIHLYAERDQSSDRLAFVSSLIGFSGIIFPGLWSVANLRTQLRAERRNSFDASLGLEKYQGYSEISRELITVGRKLPTLPLTREHELESYNDDLNKTLTFNEDYFNLLEVSSDRSHDEQLVTQFQQRHHTIWTQWQQLAALLQQVGNDQPTEPQHQVIKQQTQQLRQSLGDLSLFVMRCANSQLE</sequence>
<reference evidence="2" key="1">
    <citation type="submission" date="2022-05" db="EMBL/GenBank/DDBJ databases">
        <authorList>
            <person name="Oliphant S.A."/>
            <person name="Watson-Haigh N.S."/>
            <person name="Sumby K.M."/>
            <person name="Gardner J.M."/>
            <person name="Jiranek V."/>
        </authorList>
    </citation>
    <scope>NUCLEOTIDE SEQUENCE</scope>
    <source>
        <strain evidence="2">Ru20-1</strain>
    </source>
</reference>
<name>A0ABY5C5K4_9LACO</name>
<evidence type="ECO:0000256" key="1">
    <source>
        <dbReference type="SAM" id="Phobius"/>
    </source>
</evidence>
<dbReference type="RefSeq" id="WP_252780550.1">
    <property type="nucleotide sequence ID" value="NZ_CP097478.1"/>
</dbReference>
<keyword evidence="1" id="KW-0812">Transmembrane</keyword>
<feature type="transmembrane region" description="Helical" evidence="1">
    <location>
        <begin position="33"/>
        <end position="54"/>
    </location>
</feature>
<evidence type="ECO:0000313" key="2">
    <source>
        <dbReference type="EMBL" id="USS93677.1"/>
    </source>
</evidence>
<organism evidence="2 3">
    <name type="scientific">Fructilactobacillus ixorae</name>
    <dbReference type="NCBI Taxonomy" id="1750535"/>
    <lineage>
        <taxon>Bacteria</taxon>
        <taxon>Bacillati</taxon>
        <taxon>Bacillota</taxon>
        <taxon>Bacilli</taxon>
        <taxon>Lactobacillales</taxon>
        <taxon>Lactobacillaceae</taxon>
        <taxon>Fructilactobacillus</taxon>
    </lineage>
</organism>
<keyword evidence="3" id="KW-1185">Reference proteome</keyword>
<keyword evidence="1" id="KW-0472">Membrane</keyword>
<dbReference type="EMBL" id="CP097478">
    <property type="protein sequence ID" value="USS93677.1"/>
    <property type="molecule type" value="Genomic_DNA"/>
</dbReference>
<protein>
    <recommendedName>
        <fullName evidence="4">DUF4239 domain-containing protein</fullName>
    </recommendedName>
</protein>
<dbReference type="Proteomes" id="UP001057532">
    <property type="component" value="Chromosome"/>
</dbReference>
<evidence type="ECO:0000313" key="3">
    <source>
        <dbReference type="Proteomes" id="UP001057532"/>
    </source>
</evidence>
<evidence type="ECO:0008006" key="4">
    <source>
        <dbReference type="Google" id="ProtNLM"/>
    </source>
</evidence>